<dbReference type="GO" id="GO:0005886">
    <property type="term" value="C:plasma membrane"/>
    <property type="evidence" value="ECO:0007669"/>
    <property type="project" value="UniProtKB-SubCell"/>
</dbReference>
<evidence type="ECO:0000256" key="5">
    <source>
        <dbReference type="ARBA" id="ARBA00022519"/>
    </source>
</evidence>
<accession>A0A519BPW1</accession>
<feature type="transmembrane region" description="Helical" evidence="11">
    <location>
        <begin position="6"/>
        <end position="27"/>
    </location>
</feature>
<evidence type="ECO:0000256" key="9">
    <source>
        <dbReference type="ARBA" id="ARBA00023136"/>
    </source>
</evidence>
<comment type="similarity">
    <text evidence="2 10">Belongs to the ExbD/TolR family.</text>
</comment>
<keyword evidence="9 11" id="KW-0472">Membrane</keyword>
<dbReference type="Gene3D" id="3.30.420.270">
    <property type="match status" value="1"/>
</dbReference>
<dbReference type="EMBL" id="SGBB01000002">
    <property type="protein sequence ID" value="RZD19303.1"/>
    <property type="molecule type" value="Genomic_DNA"/>
</dbReference>
<evidence type="ECO:0000256" key="1">
    <source>
        <dbReference type="ARBA" id="ARBA00004249"/>
    </source>
</evidence>
<evidence type="ECO:0000256" key="4">
    <source>
        <dbReference type="ARBA" id="ARBA00022475"/>
    </source>
</evidence>
<keyword evidence="7 10" id="KW-0653">Protein transport</keyword>
<reference evidence="12 13" key="1">
    <citation type="journal article" date="2019" name="ISME J.">
        <title>Insights into ecological role of a new deltaproteobacterial order Candidatus Acidulodesulfobacterales by metagenomics and metatranscriptomics.</title>
        <authorList>
            <person name="Tan S."/>
            <person name="Liu J."/>
            <person name="Fang Y."/>
            <person name="Hedlund B.P."/>
            <person name="Lian Z.H."/>
            <person name="Huang L.Y."/>
            <person name="Li J.T."/>
            <person name="Huang L.N."/>
            <person name="Li W.J."/>
            <person name="Jiang H.C."/>
            <person name="Dong H.L."/>
            <person name="Shu W.S."/>
        </authorList>
    </citation>
    <scope>NUCLEOTIDE SEQUENCE [LARGE SCALE GENOMIC DNA]</scope>
    <source>
        <strain evidence="12">AP1</strain>
    </source>
</reference>
<protein>
    <submittedName>
        <fullName evidence="12">Protein TolR</fullName>
    </submittedName>
</protein>
<dbReference type="PANTHER" id="PTHR30558">
    <property type="entry name" value="EXBD MEMBRANE COMPONENT OF PMF-DRIVEN MACROMOLECULE IMPORT SYSTEM"/>
    <property type="match status" value="1"/>
</dbReference>
<keyword evidence="3 10" id="KW-0813">Transport</keyword>
<evidence type="ECO:0000313" key="12">
    <source>
        <dbReference type="EMBL" id="RZD19303.1"/>
    </source>
</evidence>
<dbReference type="GO" id="GO:0022857">
    <property type="term" value="F:transmembrane transporter activity"/>
    <property type="evidence" value="ECO:0007669"/>
    <property type="project" value="InterPro"/>
</dbReference>
<dbReference type="AlphaFoldDB" id="A0A519BPW1"/>
<evidence type="ECO:0000313" key="13">
    <source>
        <dbReference type="Proteomes" id="UP000319296"/>
    </source>
</evidence>
<dbReference type="Proteomes" id="UP000319296">
    <property type="component" value="Unassembled WGS sequence"/>
</dbReference>
<evidence type="ECO:0000256" key="8">
    <source>
        <dbReference type="ARBA" id="ARBA00022989"/>
    </source>
</evidence>
<keyword evidence="8 11" id="KW-1133">Transmembrane helix</keyword>
<evidence type="ECO:0000256" key="7">
    <source>
        <dbReference type="ARBA" id="ARBA00022927"/>
    </source>
</evidence>
<comment type="subcellular location">
    <subcellularLocation>
        <location evidence="1">Cell inner membrane</location>
        <topology evidence="1">Single-pass type II membrane protein</topology>
    </subcellularLocation>
    <subcellularLocation>
        <location evidence="10">Cell membrane</location>
        <topology evidence="10">Single-pass type II membrane protein</topology>
    </subcellularLocation>
</comment>
<evidence type="ECO:0000256" key="3">
    <source>
        <dbReference type="ARBA" id="ARBA00022448"/>
    </source>
</evidence>
<keyword evidence="4" id="KW-1003">Cell membrane</keyword>
<evidence type="ECO:0000256" key="6">
    <source>
        <dbReference type="ARBA" id="ARBA00022692"/>
    </source>
</evidence>
<dbReference type="InterPro" id="IPR003400">
    <property type="entry name" value="ExbD"/>
</dbReference>
<dbReference type="Pfam" id="PF02472">
    <property type="entry name" value="ExbD"/>
    <property type="match status" value="1"/>
</dbReference>
<evidence type="ECO:0000256" key="2">
    <source>
        <dbReference type="ARBA" id="ARBA00005811"/>
    </source>
</evidence>
<dbReference type="InterPro" id="IPR014168">
    <property type="entry name" value="Tol-Pal_TolR"/>
</dbReference>
<sequence length="128" mass="13997">MSEINITPFVDVMLVLLVIFMVTAPMLEHGIKVHLPTAAAHAIKSPEKTIVVSINGSREVYINALKVGLPTLTSKLRAIYKNRTDKEIFLKADSSIPYGVVIRVMAAVKMAGISKIGMVTNNPILIKR</sequence>
<gene>
    <name evidence="12" type="primary">tolR</name>
    <name evidence="12" type="ORF">EVG15_01595</name>
</gene>
<evidence type="ECO:0000256" key="10">
    <source>
        <dbReference type="RuleBase" id="RU003879"/>
    </source>
</evidence>
<dbReference type="PANTHER" id="PTHR30558:SF12">
    <property type="entry name" value="BIOPOLYMER TRANSPORT PROTEIN EXBD"/>
    <property type="match status" value="1"/>
</dbReference>
<organism evidence="12 13">
    <name type="scientific">Candidatus Acididesulfobacter diazotrophicus</name>
    <dbReference type="NCBI Taxonomy" id="2597226"/>
    <lineage>
        <taxon>Bacteria</taxon>
        <taxon>Deltaproteobacteria</taxon>
        <taxon>Candidatus Acidulodesulfobacterales</taxon>
        <taxon>Candidatus Acididesulfobacter</taxon>
    </lineage>
</organism>
<keyword evidence="5" id="KW-0997">Cell inner membrane</keyword>
<keyword evidence="6 10" id="KW-0812">Transmembrane</keyword>
<proteinExistence type="inferred from homology"/>
<dbReference type="NCBIfam" id="TIGR02801">
    <property type="entry name" value="tolR"/>
    <property type="match status" value="1"/>
</dbReference>
<evidence type="ECO:0000256" key="11">
    <source>
        <dbReference type="SAM" id="Phobius"/>
    </source>
</evidence>
<comment type="caution">
    <text evidence="12">The sequence shown here is derived from an EMBL/GenBank/DDBJ whole genome shotgun (WGS) entry which is preliminary data.</text>
</comment>
<dbReference type="GO" id="GO:0015031">
    <property type="term" value="P:protein transport"/>
    <property type="evidence" value="ECO:0007669"/>
    <property type="project" value="UniProtKB-KW"/>
</dbReference>
<name>A0A519BPW1_9DELT</name>